<protein>
    <recommendedName>
        <fullName evidence="1">Peptidase M24 domain-containing protein</fullName>
    </recommendedName>
</protein>
<dbReference type="Pfam" id="PF00557">
    <property type="entry name" value="Peptidase_M24"/>
    <property type="match status" value="1"/>
</dbReference>
<sequence>MEERKKYDDPDDDFRIDVAPRELINTTIRRGDIISIDWGIEYLGLVSDMQNVAYVCKTGEEDAPEGLKQALKNTNRLQDVFLAEFKEGRSGNDVWFNAIRKTRAEGLIPSIYTHPIGYHGHSGGPSIGSGGTPYEPLTRGEYPIHYNTVYAVELDVVSSVPEWDGQDVIICLEEEGTYTRDGSYFIDGRQTEWFLIK</sequence>
<comment type="caution">
    <text evidence="2">The sequence shown here is derived from an EMBL/GenBank/DDBJ whole genome shotgun (WGS) entry which is preliminary data.</text>
</comment>
<accession>X1ANZ7</accession>
<feature type="domain" description="Peptidase M24" evidence="1">
    <location>
        <begin position="25"/>
        <end position="163"/>
    </location>
</feature>
<dbReference type="Gene3D" id="3.90.230.10">
    <property type="entry name" value="Creatinase/methionine aminopeptidase superfamily"/>
    <property type="match status" value="1"/>
</dbReference>
<dbReference type="InterPro" id="IPR036005">
    <property type="entry name" value="Creatinase/aminopeptidase-like"/>
</dbReference>
<dbReference type="EMBL" id="BART01016653">
    <property type="protein sequence ID" value="GAG84465.1"/>
    <property type="molecule type" value="Genomic_DNA"/>
</dbReference>
<dbReference type="SUPFAM" id="SSF55920">
    <property type="entry name" value="Creatinase/aminopeptidase"/>
    <property type="match status" value="1"/>
</dbReference>
<name>X1ANZ7_9ZZZZ</name>
<organism evidence="2">
    <name type="scientific">marine sediment metagenome</name>
    <dbReference type="NCBI Taxonomy" id="412755"/>
    <lineage>
        <taxon>unclassified sequences</taxon>
        <taxon>metagenomes</taxon>
        <taxon>ecological metagenomes</taxon>
    </lineage>
</organism>
<dbReference type="AlphaFoldDB" id="X1ANZ7"/>
<reference evidence="2" key="1">
    <citation type="journal article" date="2014" name="Front. Microbiol.">
        <title>High frequency of phylogenetically diverse reductive dehalogenase-homologous genes in deep subseafloor sedimentary metagenomes.</title>
        <authorList>
            <person name="Kawai M."/>
            <person name="Futagami T."/>
            <person name="Toyoda A."/>
            <person name="Takaki Y."/>
            <person name="Nishi S."/>
            <person name="Hori S."/>
            <person name="Arai W."/>
            <person name="Tsubouchi T."/>
            <person name="Morono Y."/>
            <person name="Uchiyama I."/>
            <person name="Ito T."/>
            <person name="Fujiyama A."/>
            <person name="Inagaki F."/>
            <person name="Takami H."/>
        </authorList>
    </citation>
    <scope>NUCLEOTIDE SEQUENCE</scope>
    <source>
        <strain evidence="2">Expedition CK06-06</strain>
    </source>
</reference>
<proteinExistence type="predicted"/>
<gene>
    <name evidence="2" type="ORF">S01H4_31962</name>
</gene>
<evidence type="ECO:0000313" key="2">
    <source>
        <dbReference type="EMBL" id="GAG84465.1"/>
    </source>
</evidence>
<evidence type="ECO:0000259" key="1">
    <source>
        <dbReference type="Pfam" id="PF00557"/>
    </source>
</evidence>
<dbReference type="InterPro" id="IPR000994">
    <property type="entry name" value="Pept_M24"/>
</dbReference>